<dbReference type="Gene3D" id="2.60.40.1930">
    <property type="match status" value="2"/>
</dbReference>
<dbReference type="InterPro" id="IPR050473">
    <property type="entry name" value="A2M/Complement_sys"/>
</dbReference>
<dbReference type="Gene3D" id="1.50.10.20">
    <property type="match status" value="1"/>
</dbReference>
<dbReference type="GO" id="GO:0016020">
    <property type="term" value="C:membrane"/>
    <property type="evidence" value="ECO:0007669"/>
    <property type="project" value="UniProtKB-SubCell"/>
</dbReference>
<dbReference type="PANTHER" id="PTHR11412:SF171">
    <property type="entry name" value="PREGNANCY ZONE PROTEIN-LIKE PROTEIN"/>
    <property type="match status" value="1"/>
</dbReference>
<evidence type="ECO:0000256" key="10">
    <source>
        <dbReference type="ARBA" id="ARBA00023157"/>
    </source>
</evidence>
<comment type="similarity">
    <text evidence="2">Belongs to the protease inhibitor I39 (alpha-2-macroglobulin) family.</text>
</comment>
<feature type="transmembrane region" description="Helical" evidence="11">
    <location>
        <begin position="388"/>
        <end position="407"/>
    </location>
</feature>
<keyword evidence="8 11" id="KW-1133">Transmembrane helix</keyword>
<feature type="transmembrane region" description="Helical" evidence="11">
    <location>
        <begin position="199"/>
        <end position="223"/>
    </location>
</feature>
<dbReference type="Gene3D" id="2.60.40.10">
    <property type="entry name" value="Immunoglobulins"/>
    <property type="match status" value="1"/>
</dbReference>
<sequence>MTDLKKKSLKVVETTVLERLQWICNTVFHQLVAVAGTFILWTLCYNFQNKLSTWHMILTTIAYLPVMAEAIVLFASDNVWTLNIQRTTKYYIHGCLLFCSAVLATVGIAFMINVHSNPHFHSTHAWTGLVSWILVLLSQFLGIASAKSQDLKNILRPVWFKFLHNLFGMLGYIFGLVSLCYGLDKHSIKNATSEESRLATVVMIGVIGAWSIIAALKSGIGQLRAIFSEKMSSESVTHIQRLSWIFNVLFHQALAVVTVYILCTAFVNGDIDSLSTWHMVLTPLGFLFLMMESFILFTNTNIHTLNLERTKKQYVHTSLQFLSTVCITVGISFKISSKNGDHFTSTHAILGLVAWILVWCSVLLGLASSQSQLLKKIAKPVVLKFLHNLIGICAFTFGIITLCYGLKEYFKWVSREDTINAAVVTIALLYLWALFDPFSVLFPGKYRLELIQTMANFGSLAKNSVRFLLNYLARSCLSGVVIYCCWISIMAYSWFTWHVILCTLGMIPLMSEALFLFASDELWSKQLTRTRKYFIHGFLMTLGTVLVTAGCIDTFCFITEGYHLYTAHGITGLVAMILMIVSLVLGAMANYSNDLRKYARPVTFKFNHNFVGLVGYIIGIVSLCFSFYTNWFCFFTSYESRIVALVATGLGTLWTMNPALVSGKHQVHQTSHKCNKMKLKLLLFLLYFAKVKTTEPENLKKPVSGFLYSMPKVLQAGRNETVCLSLHSSSFTPIKITVDLKIKQAHFYTNRIIDSEHTCFEMHVPVNTKNEAQFASVRVEIQTNGTVLSAHNQDPIVIYPNKKITFIETDRMTYKSKDTVRLRVLTLGNNLLPILTHKIPFVRIRNPLGVGVIVWENVTTELGLAQLEYQLPQDPIEGKWKVEIGEDFRAFEVSKYVLPRFKVQILHPKIIYIGSRVAIKVCGRYSYGEMVKGSAFIRLSSIFPNFKTFQSLKKMDEGCAEFVLTPTDFSYFSIKKLFPLSDPKISVLITATVTEHGTDKIELDATKSVISLKPYGLKFAKKAMFMPGLPYQGFLQLNNVNMDLRGQVIEICYNIAIKKSWNYLNNEQCSNFTLQGNEKLIPFHILPLKNNVIHLQLNARSLNFTNIVDNFLVVRLFSPSLTYITIDQIHHSNNCKSIQQFAVQYTTEKLKEHENVTFFYMIKSRGQIFKLRKITHNVRKSSPNYSTEFKDILGASHKHTKASSIAKFTLKFKLDEKIFSNYQLLIYYVTPEGELASANKEVEVEPCLNNKVEANWSHKQIAPGATASLLIESKSESLCSVVTTDKAVTFMDDLRFLNVKSLLKPFLQQKEAPESGRKSCLPPVKKNRRRRFVYSFSEDFDAYDIFEKFGIVTITNFKVVTKPCYTGPIPPTEDPVSSLTDQYDTQNEDNITPIRSFFPETWLWEIVPVRSVAVIHRTLPHTITTWMTNVMCVSATEGVGFSKTGEITTFRPFFVDILTPYSIKRGETLYLHAIIFNYLTYNIPIRITLGTSEGLKLVDTKNRKSFSYCISSNNTATHIFELKGTDVGNVNITVVAELDPNFPGHCGPEIIINKRDVVFKTLIVEPEGHPITVTKSALLCATDNITWELPVPNDVVAKTANSKLILNGDILGQTIQNLDDLIAMPTGCGEQIMANLAPNIYILKYLNETKQLTSSVRHKIARNLKIGYQRILNYIHKDGSFSAFGYHDSSGSMFLTAFVVRTLQEMKKLVYVDQKIIERAVLWILSHQLENGCFSTMSHVFQDMGGTNSENSTAALTAYVIISLLDGNIDVPEAVKTNAKYCIRGYYDLDRYTLAISSYALLKINWFSEAERMLKKLFQVSSHKDNMMWWTNREINGSEASDIEVTSYVLLALIQQKNEENLAKAHSIVQWLSTKLGHRGSFKTTQDTVVALDALTKYSKFLSHKTDININVVALESAHNFVMTDKDRLKSKKIVLKNPANKVRVEVQGQGCVLIQAITSYNVKQLRNGDAFKLDMEVLPVSNIDKCSITTLSPCFKYNGPDHIANMAILEVGLPSGYQADRASLYKLIDESSVKMFEELEEKIVLYLTKLGNRQMCVNFNINENAIVKSRSNSTVKLYDYYKPEYQVSQFYKIKENCTVNSTIPAISQNVSTPIEDKRKKLSKR</sequence>
<feature type="transmembrane region" description="Helical" evidence="11">
    <location>
        <begin position="244"/>
        <end position="267"/>
    </location>
</feature>
<evidence type="ECO:0000313" key="13">
    <source>
        <dbReference type="EMBL" id="KYB26665.1"/>
    </source>
</evidence>
<dbReference type="InterPro" id="IPR019742">
    <property type="entry name" value="MacrogloblnA2_CS"/>
</dbReference>
<dbReference type="Gene3D" id="2.60.40.1940">
    <property type="match status" value="1"/>
</dbReference>
<keyword evidence="4" id="KW-0646">Protease inhibitor</keyword>
<comment type="subcellular location">
    <subcellularLocation>
        <location evidence="1">Membrane</location>
    </subcellularLocation>
</comment>
<reference evidence="13 14" key="1">
    <citation type="journal article" date="2008" name="Nature">
        <title>The genome of the model beetle and pest Tribolium castaneum.</title>
        <authorList>
            <consortium name="Tribolium Genome Sequencing Consortium"/>
            <person name="Richards S."/>
            <person name="Gibbs R.A."/>
            <person name="Weinstock G.M."/>
            <person name="Brown S.J."/>
            <person name="Denell R."/>
            <person name="Beeman R.W."/>
            <person name="Gibbs R."/>
            <person name="Beeman R.W."/>
            <person name="Brown S.J."/>
            <person name="Bucher G."/>
            <person name="Friedrich M."/>
            <person name="Grimmelikhuijzen C.J."/>
            <person name="Klingler M."/>
            <person name="Lorenzen M."/>
            <person name="Richards S."/>
            <person name="Roth S."/>
            <person name="Schroder R."/>
            <person name="Tautz D."/>
            <person name="Zdobnov E.M."/>
            <person name="Muzny D."/>
            <person name="Gibbs R.A."/>
            <person name="Weinstock G.M."/>
            <person name="Attaway T."/>
            <person name="Bell S."/>
            <person name="Buhay C.J."/>
            <person name="Chandrabose M.N."/>
            <person name="Chavez D."/>
            <person name="Clerk-Blankenburg K.P."/>
            <person name="Cree A."/>
            <person name="Dao M."/>
            <person name="Davis C."/>
            <person name="Chacko J."/>
            <person name="Dinh H."/>
            <person name="Dugan-Rocha S."/>
            <person name="Fowler G."/>
            <person name="Garner T.T."/>
            <person name="Garnes J."/>
            <person name="Gnirke A."/>
            <person name="Hawes A."/>
            <person name="Hernandez J."/>
            <person name="Hines S."/>
            <person name="Holder M."/>
            <person name="Hume J."/>
            <person name="Jhangiani S.N."/>
            <person name="Joshi V."/>
            <person name="Khan Z.M."/>
            <person name="Jackson L."/>
            <person name="Kovar C."/>
            <person name="Kowis A."/>
            <person name="Lee S."/>
            <person name="Lewis L.R."/>
            <person name="Margolis J."/>
            <person name="Morgan M."/>
            <person name="Nazareth L.V."/>
            <person name="Nguyen N."/>
            <person name="Okwuonu G."/>
            <person name="Parker D."/>
            <person name="Richards S."/>
            <person name="Ruiz S.J."/>
            <person name="Santibanez J."/>
            <person name="Savard J."/>
            <person name="Scherer S.E."/>
            <person name="Schneider B."/>
            <person name="Sodergren E."/>
            <person name="Tautz D."/>
            <person name="Vattahil S."/>
            <person name="Villasana D."/>
            <person name="White C.S."/>
            <person name="Wright R."/>
            <person name="Park Y."/>
            <person name="Beeman R.W."/>
            <person name="Lord J."/>
            <person name="Oppert B."/>
            <person name="Lorenzen M."/>
            <person name="Brown S."/>
            <person name="Wang L."/>
            <person name="Savard J."/>
            <person name="Tautz D."/>
            <person name="Richards S."/>
            <person name="Weinstock G."/>
            <person name="Gibbs R.A."/>
            <person name="Liu Y."/>
            <person name="Worley K."/>
            <person name="Weinstock G."/>
            <person name="Elsik C.G."/>
            <person name="Reese J.T."/>
            <person name="Elhaik E."/>
            <person name="Landan G."/>
            <person name="Graur D."/>
            <person name="Arensburger P."/>
            <person name="Atkinson P."/>
            <person name="Beeman R.W."/>
            <person name="Beidler J."/>
            <person name="Brown S.J."/>
            <person name="Demuth J.P."/>
            <person name="Drury D.W."/>
            <person name="Du Y.Z."/>
            <person name="Fujiwara H."/>
            <person name="Lorenzen M."/>
            <person name="Maselli V."/>
            <person name="Osanai M."/>
            <person name="Park Y."/>
            <person name="Robertson H.M."/>
            <person name="Tu Z."/>
            <person name="Wang J.J."/>
            <person name="Wang S."/>
            <person name="Richards S."/>
            <person name="Song H."/>
            <person name="Zhang L."/>
            <person name="Sodergren E."/>
            <person name="Werner D."/>
            <person name="Stanke M."/>
            <person name="Morgenstern B."/>
            <person name="Solovyev V."/>
            <person name="Kosarev P."/>
            <person name="Brown G."/>
            <person name="Chen H.C."/>
            <person name="Ermolaeva O."/>
            <person name="Hlavina W."/>
            <person name="Kapustin Y."/>
            <person name="Kiryutin B."/>
            <person name="Kitts P."/>
            <person name="Maglott D."/>
            <person name="Pruitt K."/>
            <person name="Sapojnikov V."/>
            <person name="Souvorov A."/>
            <person name="Mackey A.J."/>
            <person name="Waterhouse R.M."/>
            <person name="Wyder S."/>
            <person name="Zdobnov E.M."/>
            <person name="Zdobnov E.M."/>
            <person name="Wyder S."/>
            <person name="Kriventseva E.V."/>
            <person name="Kadowaki T."/>
            <person name="Bork P."/>
            <person name="Aranda M."/>
            <person name="Bao R."/>
            <person name="Beermann A."/>
            <person name="Berns N."/>
            <person name="Bolognesi R."/>
            <person name="Bonneton F."/>
            <person name="Bopp D."/>
            <person name="Brown S.J."/>
            <person name="Bucher G."/>
            <person name="Butts T."/>
            <person name="Chaumot A."/>
            <person name="Denell R.E."/>
            <person name="Ferrier D.E."/>
            <person name="Friedrich M."/>
            <person name="Gordon C.M."/>
            <person name="Jindra M."/>
            <person name="Klingler M."/>
            <person name="Lan Q."/>
            <person name="Lattorff H.M."/>
            <person name="Laudet V."/>
            <person name="von Levetsow C."/>
            <person name="Liu Z."/>
            <person name="Lutz R."/>
            <person name="Lynch J.A."/>
            <person name="da Fonseca R.N."/>
            <person name="Posnien N."/>
            <person name="Reuter R."/>
            <person name="Roth S."/>
            <person name="Savard J."/>
            <person name="Schinko J.B."/>
            <person name="Schmitt C."/>
            <person name="Schoppmeier M."/>
            <person name="Schroder R."/>
            <person name="Shippy T.D."/>
            <person name="Simonnet F."/>
            <person name="Marques-Souza H."/>
            <person name="Tautz D."/>
            <person name="Tomoyasu Y."/>
            <person name="Trauner J."/>
            <person name="Van der Zee M."/>
            <person name="Vervoort M."/>
            <person name="Wittkopp N."/>
            <person name="Wimmer E.A."/>
            <person name="Yang X."/>
            <person name="Jones A.K."/>
            <person name="Sattelle D.B."/>
            <person name="Ebert P.R."/>
            <person name="Nelson D."/>
            <person name="Scott J.G."/>
            <person name="Beeman R.W."/>
            <person name="Muthukrishnan S."/>
            <person name="Kramer K.J."/>
            <person name="Arakane Y."/>
            <person name="Beeman R.W."/>
            <person name="Zhu Q."/>
            <person name="Hogenkamp D."/>
            <person name="Dixit R."/>
            <person name="Oppert B."/>
            <person name="Jiang H."/>
            <person name="Zou Z."/>
            <person name="Marshall J."/>
            <person name="Elpidina E."/>
            <person name="Vinokurov K."/>
            <person name="Oppert C."/>
            <person name="Zou Z."/>
            <person name="Evans J."/>
            <person name="Lu Z."/>
            <person name="Zhao P."/>
            <person name="Sumathipala N."/>
            <person name="Altincicek B."/>
            <person name="Vilcinskas A."/>
            <person name="Williams M."/>
            <person name="Hultmark D."/>
            <person name="Hetru C."/>
            <person name="Jiang H."/>
            <person name="Grimmelikhuijzen C.J."/>
            <person name="Hauser F."/>
            <person name="Cazzamali G."/>
            <person name="Williamson M."/>
            <person name="Park Y."/>
            <person name="Li B."/>
            <person name="Tanaka Y."/>
            <person name="Predel R."/>
            <person name="Neupert S."/>
            <person name="Schachtner J."/>
            <person name="Verleyen P."/>
            <person name="Raible F."/>
            <person name="Bork P."/>
            <person name="Friedrich M."/>
            <person name="Walden K.K."/>
            <person name="Robertson H.M."/>
            <person name="Angeli S."/>
            <person name="Foret S."/>
            <person name="Bucher G."/>
            <person name="Schuetz S."/>
            <person name="Maleszka R."/>
            <person name="Wimmer E.A."/>
            <person name="Beeman R.W."/>
            <person name="Lorenzen M."/>
            <person name="Tomoyasu Y."/>
            <person name="Miller S.C."/>
            <person name="Grossmann D."/>
            <person name="Bucher G."/>
        </authorList>
    </citation>
    <scope>NUCLEOTIDE SEQUENCE [LARGE SCALE GENOMIC DNA]</scope>
    <source>
        <strain evidence="13 14">Georgia GA2</strain>
    </source>
</reference>
<feature type="transmembrane region" description="Helical" evidence="11">
    <location>
        <begin position="27"/>
        <end position="48"/>
    </location>
</feature>
<feature type="transmembrane region" description="Helical" evidence="11">
    <location>
        <begin position="279"/>
        <end position="298"/>
    </location>
</feature>
<feature type="transmembrane region" description="Helical" evidence="11">
    <location>
        <begin position="495"/>
        <end position="517"/>
    </location>
</feature>
<feature type="transmembrane region" description="Helical" evidence="11">
    <location>
        <begin position="319"/>
        <end position="336"/>
    </location>
</feature>
<evidence type="ECO:0000256" key="3">
    <source>
        <dbReference type="ARBA" id="ARBA00022448"/>
    </source>
</evidence>
<dbReference type="Gene3D" id="2.20.130.20">
    <property type="match status" value="1"/>
</dbReference>
<dbReference type="Gene3D" id="1.20.120.1770">
    <property type="match status" value="3"/>
</dbReference>
<dbReference type="Gene3D" id="2.60.40.690">
    <property type="entry name" value="Alpha-macroglobulin, receptor-binding domain"/>
    <property type="match status" value="1"/>
</dbReference>
<dbReference type="Pfam" id="PF07677">
    <property type="entry name" value="A2M_recep"/>
    <property type="match status" value="1"/>
</dbReference>
<feature type="transmembrane region" description="Helical" evidence="11">
    <location>
        <begin position="538"/>
        <end position="558"/>
    </location>
</feature>
<dbReference type="InterPro" id="IPR002890">
    <property type="entry name" value="MG2"/>
</dbReference>
<dbReference type="InterPro" id="IPR014756">
    <property type="entry name" value="Ig_E-set"/>
</dbReference>
<evidence type="ECO:0000259" key="12">
    <source>
        <dbReference type="PROSITE" id="PS50939"/>
    </source>
</evidence>
<evidence type="ECO:0000256" key="4">
    <source>
        <dbReference type="ARBA" id="ARBA00022690"/>
    </source>
</evidence>
<feature type="transmembrane region" description="Helical" evidence="11">
    <location>
        <begin position="54"/>
        <end position="75"/>
    </location>
</feature>
<gene>
    <name evidence="13" type="primary">AUGUSTUS-3.0.2_33599</name>
    <name evidence="13" type="ORF">TcasGA2_TC033599</name>
</gene>
<dbReference type="SUPFAM" id="SSF49410">
    <property type="entry name" value="Alpha-macroglobulin receptor domain"/>
    <property type="match status" value="1"/>
</dbReference>
<dbReference type="InterPro" id="IPR041555">
    <property type="entry name" value="MG3"/>
</dbReference>
<dbReference type="SMART" id="SM01359">
    <property type="entry name" value="A2M_N_2"/>
    <property type="match status" value="1"/>
</dbReference>
<feature type="domain" description="Cytochrome b561" evidence="12">
    <location>
        <begin position="245"/>
        <end position="445"/>
    </location>
</feature>
<dbReference type="InParanoid" id="A0A139WFP5"/>
<reference evidence="13 14" key="2">
    <citation type="journal article" date="2010" name="Nucleic Acids Res.">
        <title>BeetleBase in 2010: revisions to provide comprehensive genomic information for Tribolium castaneum.</title>
        <authorList>
            <person name="Kim H.S."/>
            <person name="Murphy T."/>
            <person name="Xia J."/>
            <person name="Caragea D."/>
            <person name="Park Y."/>
            <person name="Beeman R.W."/>
            <person name="Lorenzen M.D."/>
            <person name="Butcher S."/>
            <person name="Manak J.R."/>
            <person name="Brown S.J."/>
        </authorList>
    </citation>
    <scope>GENOME REANNOTATION</scope>
    <source>
        <strain evidence="13 14">Georgia GA2</strain>
    </source>
</reference>
<dbReference type="Pfam" id="PF07678">
    <property type="entry name" value="TED_complement"/>
    <property type="match status" value="1"/>
</dbReference>
<dbReference type="SMART" id="SM01361">
    <property type="entry name" value="A2M_recep"/>
    <property type="match status" value="1"/>
</dbReference>
<evidence type="ECO:0000256" key="7">
    <source>
        <dbReference type="ARBA" id="ARBA00022982"/>
    </source>
</evidence>
<dbReference type="SUPFAM" id="SSF48239">
    <property type="entry name" value="Terpenoid cyclases/Protein prenyltransferases"/>
    <property type="match status" value="1"/>
</dbReference>
<dbReference type="CDD" id="cd08761">
    <property type="entry name" value="Cyt_b561_CYB561D2_like"/>
    <property type="match status" value="3"/>
</dbReference>
<evidence type="ECO:0000256" key="9">
    <source>
        <dbReference type="ARBA" id="ARBA00023136"/>
    </source>
</evidence>
<dbReference type="Pfam" id="PF01835">
    <property type="entry name" value="MG2"/>
    <property type="match status" value="1"/>
</dbReference>
<keyword evidence="3" id="KW-0813">Transport</keyword>
<dbReference type="Gene3D" id="2.60.120.1540">
    <property type="match status" value="1"/>
</dbReference>
<keyword evidence="5 11" id="KW-0812">Transmembrane</keyword>
<accession>A0A139WFP5</accession>
<feature type="domain" description="Cytochrome b561" evidence="12">
    <location>
        <begin position="468"/>
        <end position="664"/>
    </location>
</feature>
<dbReference type="InterPro" id="IPR011626">
    <property type="entry name" value="Alpha-macroglobulin_TED"/>
</dbReference>
<organism evidence="13 14">
    <name type="scientific">Tribolium castaneum</name>
    <name type="common">Red flour beetle</name>
    <dbReference type="NCBI Taxonomy" id="7070"/>
    <lineage>
        <taxon>Eukaryota</taxon>
        <taxon>Metazoa</taxon>
        <taxon>Ecdysozoa</taxon>
        <taxon>Arthropoda</taxon>
        <taxon>Hexapoda</taxon>
        <taxon>Insecta</taxon>
        <taxon>Pterygota</taxon>
        <taxon>Neoptera</taxon>
        <taxon>Endopterygota</taxon>
        <taxon>Coleoptera</taxon>
        <taxon>Polyphaga</taxon>
        <taxon>Cucujiformia</taxon>
        <taxon>Tenebrionidae</taxon>
        <taxon>Tenebrionidae incertae sedis</taxon>
        <taxon>Tribolium</taxon>
    </lineage>
</organism>
<dbReference type="PROSITE" id="PS00477">
    <property type="entry name" value="ALPHA_2_MACROGLOBULIN"/>
    <property type="match status" value="1"/>
</dbReference>
<dbReference type="EMBL" id="KQ971352">
    <property type="protein sequence ID" value="KYB26665.1"/>
    <property type="molecule type" value="Genomic_DNA"/>
</dbReference>
<evidence type="ECO:0000256" key="6">
    <source>
        <dbReference type="ARBA" id="ARBA00022900"/>
    </source>
</evidence>
<keyword evidence="6" id="KW-0722">Serine protease inhibitor</keyword>
<keyword evidence="10" id="KW-1015">Disulfide bond</keyword>
<evidence type="ECO:0000256" key="8">
    <source>
        <dbReference type="ARBA" id="ARBA00022989"/>
    </source>
</evidence>
<evidence type="ECO:0000313" key="14">
    <source>
        <dbReference type="Proteomes" id="UP000007266"/>
    </source>
</evidence>
<dbReference type="SMART" id="SM00665">
    <property type="entry name" value="B561"/>
    <property type="match status" value="3"/>
</dbReference>
<name>A0A139WFP5_TRICA</name>
<dbReference type="InterPro" id="IPR013783">
    <property type="entry name" value="Ig-like_fold"/>
</dbReference>
<dbReference type="InterPro" id="IPR011625">
    <property type="entry name" value="A2M_N_BRD"/>
</dbReference>
<dbReference type="Pfam" id="PF00207">
    <property type="entry name" value="A2M"/>
    <property type="match status" value="1"/>
</dbReference>
<dbReference type="GO" id="GO:0004867">
    <property type="term" value="F:serine-type endopeptidase inhibitor activity"/>
    <property type="evidence" value="ECO:0007669"/>
    <property type="project" value="UniProtKB-KW"/>
</dbReference>
<evidence type="ECO:0000256" key="11">
    <source>
        <dbReference type="SAM" id="Phobius"/>
    </source>
</evidence>
<dbReference type="Proteomes" id="UP000007266">
    <property type="component" value="Linkage group 7"/>
</dbReference>
<feature type="transmembrane region" description="Helical" evidence="11">
    <location>
        <begin position="471"/>
        <end position="489"/>
    </location>
</feature>
<dbReference type="InterPro" id="IPR009048">
    <property type="entry name" value="A-macroglobulin_rcpt-bd"/>
</dbReference>
<feature type="transmembrane region" description="Helical" evidence="11">
    <location>
        <begin position="90"/>
        <end position="112"/>
    </location>
</feature>
<feature type="transmembrane region" description="Helical" evidence="11">
    <location>
        <begin position="570"/>
        <end position="589"/>
    </location>
</feature>
<dbReference type="Pfam" id="PF17791">
    <property type="entry name" value="MG3"/>
    <property type="match status" value="1"/>
</dbReference>
<dbReference type="InterPro" id="IPR047565">
    <property type="entry name" value="Alpha-macroglob_thiol-ester_cl"/>
</dbReference>
<protein>
    <submittedName>
        <fullName evidence="13">Pregnancy zone protein-like Protein</fullName>
    </submittedName>
</protein>
<feature type="transmembrane region" description="Helical" evidence="11">
    <location>
        <begin position="348"/>
        <end position="367"/>
    </location>
</feature>
<feature type="transmembrane region" description="Helical" evidence="11">
    <location>
        <begin position="610"/>
        <end position="631"/>
    </location>
</feature>
<keyword evidence="14" id="KW-1185">Reference proteome</keyword>
<dbReference type="Pfam" id="PF03188">
    <property type="entry name" value="Cytochrom_B561"/>
    <property type="match status" value="3"/>
</dbReference>
<feature type="transmembrane region" description="Helical" evidence="11">
    <location>
        <begin position="419"/>
        <end position="442"/>
    </location>
</feature>
<dbReference type="PANTHER" id="PTHR11412">
    <property type="entry name" value="MACROGLOBULIN / COMPLEMENT"/>
    <property type="match status" value="1"/>
</dbReference>
<dbReference type="Pfam" id="PF07703">
    <property type="entry name" value="A2M_BRD"/>
    <property type="match status" value="1"/>
</dbReference>
<dbReference type="eggNOG" id="KOG1366">
    <property type="taxonomic scope" value="Eukaryota"/>
</dbReference>
<proteinExistence type="inferred from homology"/>
<evidence type="ECO:0000256" key="2">
    <source>
        <dbReference type="ARBA" id="ARBA00010952"/>
    </source>
</evidence>
<dbReference type="SMART" id="SM01360">
    <property type="entry name" value="A2M"/>
    <property type="match status" value="1"/>
</dbReference>
<feature type="domain" description="Cytochrome b561" evidence="12">
    <location>
        <begin position="23"/>
        <end position="223"/>
    </location>
</feature>
<evidence type="ECO:0000256" key="5">
    <source>
        <dbReference type="ARBA" id="ARBA00022692"/>
    </source>
</evidence>
<keyword evidence="7" id="KW-0249">Electron transport</keyword>
<dbReference type="GO" id="GO:0005615">
    <property type="term" value="C:extracellular space"/>
    <property type="evidence" value="ECO:0007669"/>
    <property type="project" value="InterPro"/>
</dbReference>
<dbReference type="SUPFAM" id="SSF81296">
    <property type="entry name" value="E set domains"/>
    <property type="match status" value="1"/>
</dbReference>
<dbReference type="PROSITE" id="PS50939">
    <property type="entry name" value="CYTOCHROME_B561"/>
    <property type="match status" value="3"/>
</dbReference>
<dbReference type="InterPro" id="IPR036595">
    <property type="entry name" value="A-macroglobulin_rcpt-bd_sf"/>
</dbReference>
<evidence type="ECO:0000256" key="1">
    <source>
        <dbReference type="ARBA" id="ARBA00004370"/>
    </source>
</evidence>
<dbReference type="InterPro" id="IPR008930">
    <property type="entry name" value="Terpenoid_cyclase/PrenylTrfase"/>
</dbReference>
<dbReference type="SMART" id="SM01419">
    <property type="entry name" value="Thiol-ester_cl"/>
    <property type="match status" value="1"/>
</dbReference>
<feature type="transmembrane region" description="Helical" evidence="11">
    <location>
        <begin position="158"/>
        <end position="179"/>
    </location>
</feature>
<keyword evidence="9 11" id="KW-0472">Membrane</keyword>
<dbReference type="InterPro" id="IPR001599">
    <property type="entry name" value="Macroglobln_a2"/>
</dbReference>
<dbReference type="STRING" id="7070.A0A139WFP5"/>
<dbReference type="OMA" id="WISIMAY"/>
<dbReference type="InterPro" id="IPR006593">
    <property type="entry name" value="Cyt_b561/ferric_Rdtase_TM"/>
</dbReference>
<feature type="transmembrane region" description="Helical" evidence="11">
    <location>
        <begin position="124"/>
        <end position="146"/>
    </location>
</feature>